<keyword evidence="5" id="KW-0813">Transport</keyword>
<name>A0A9J6DBL6_RHIMP</name>
<keyword evidence="8" id="KW-0677">Repeat</keyword>
<reference evidence="16" key="1">
    <citation type="journal article" date="2020" name="Cell">
        <title>Large-Scale Comparative Analyses of Tick Genomes Elucidate Their Genetic Diversity and Vector Capacities.</title>
        <authorList>
            <consortium name="Tick Genome and Microbiome Consortium (TIGMIC)"/>
            <person name="Jia N."/>
            <person name="Wang J."/>
            <person name="Shi W."/>
            <person name="Du L."/>
            <person name="Sun Y."/>
            <person name="Zhan W."/>
            <person name="Jiang J.F."/>
            <person name="Wang Q."/>
            <person name="Zhang B."/>
            <person name="Ji P."/>
            <person name="Bell-Sakyi L."/>
            <person name="Cui X.M."/>
            <person name="Yuan T.T."/>
            <person name="Jiang B.G."/>
            <person name="Yang W.F."/>
            <person name="Lam T.T."/>
            <person name="Chang Q.C."/>
            <person name="Ding S.J."/>
            <person name="Wang X.J."/>
            <person name="Zhu J.G."/>
            <person name="Ruan X.D."/>
            <person name="Zhao L."/>
            <person name="Wei J.T."/>
            <person name="Ye R.Z."/>
            <person name="Que T.C."/>
            <person name="Du C.H."/>
            <person name="Zhou Y.H."/>
            <person name="Cheng J.X."/>
            <person name="Dai P.F."/>
            <person name="Guo W.B."/>
            <person name="Han X.H."/>
            <person name="Huang E.J."/>
            <person name="Li L.F."/>
            <person name="Wei W."/>
            <person name="Gao Y.C."/>
            <person name="Liu J.Z."/>
            <person name="Shao H.Z."/>
            <person name="Wang X."/>
            <person name="Wang C.C."/>
            <person name="Yang T.C."/>
            <person name="Huo Q.B."/>
            <person name="Li W."/>
            <person name="Chen H.Y."/>
            <person name="Chen S.E."/>
            <person name="Zhou L.G."/>
            <person name="Ni X.B."/>
            <person name="Tian J.H."/>
            <person name="Sheng Y."/>
            <person name="Liu T."/>
            <person name="Pan Y.S."/>
            <person name="Xia L.Y."/>
            <person name="Li J."/>
            <person name="Zhao F."/>
            <person name="Cao W.C."/>
        </authorList>
    </citation>
    <scope>NUCLEOTIDE SEQUENCE</scope>
    <source>
        <strain evidence="16">Rmic-2018</strain>
    </source>
</reference>
<keyword evidence="10" id="KW-0472">Membrane</keyword>
<comment type="subcellular location">
    <subcellularLocation>
        <location evidence="3">Cell membrane</location>
        <topology evidence="3">Peripheral membrane protein</topology>
        <orientation evidence="3">Cytoplasmic side</orientation>
    </subcellularLocation>
    <subcellularLocation>
        <location evidence="2">Cytoplasm</location>
        <location evidence="2">Cytoskeleton</location>
    </subcellularLocation>
    <subcellularLocation>
        <location evidence="1">Cytoplasmic vesicle membrane</location>
        <topology evidence="1">Peripheral membrane protein</topology>
        <orientation evidence="1">Cytoplasmic side</orientation>
    </subcellularLocation>
</comment>
<comment type="similarity">
    <text evidence="4">Belongs to the spire family.</text>
</comment>
<feature type="region of interest" description="Disordered" evidence="14">
    <location>
        <begin position="97"/>
        <end position="148"/>
    </location>
</feature>
<dbReference type="GO" id="GO:0005856">
    <property type="term" value="C:cytoskeleton"/>
    <property type="evidence" value="ECO:0007669"/>
    <property type="project" value="UniProtKB-SubCell"/>
</dbReference>
<dbReference type="GO" id="GO:0040038">
    <property type="term" value="P:polar body extrusion after meiotic divisions"/>
    <property type="evidence" value="ECO:0007669"/>
    <property type="project" value="TreeGrafter"/>
</dbReference>
<evidence type="ECO:0000256" key="3">
    <source>
        <dbReference type="ARBA" id="ARBA00004413"/>
    </source>
</evidence>
<dbReference type="Pfam" id="PF16474">
    <property type="entry name" value="KIND"/>
    <property type="match status" value="1"/>
</dbReference>
<sequence length="580" mass="64530">MFMKRQVVYCDRRILMIRMGRTALPVAFLQSVALTTGAAGHGFLEAKCAIVCPLPEKDALVCSLGLVLFHALEYGLRPDEEHVLSRPFEMLLDRMTSADPEANSEAELSSDDESGEEDCHDEGIEKDSGEDDPGGGDGGDGPGKTPHRAGLTLAKVLEMCASHLQNPAQADLHYKAVCRALVAEAVELSTFLQKISSGTKEFIKCHRSDPDTSDLDGLQFQDWAMLWMQVIRELRQGVKLKKVDIETHLHPVEFELTPYEMLLDDIRSQRYKLNKVMASRRKLKPAPRRETSVHDRLMADIRQPQRLRPVRKRGSAGTSGVSCNGREHIASYKPPELVSTAGMGRFGGFWKYCRSVSRAGYRRIPVLTVWPIFQRWSDQRPLAQWRNFVPPWPRGLFQARASSPAVRAWWRPGSEAETSLDPDRGPNAGACGGISDVVDGPPSSPPPLAPQREQLKRGAAVVRRTGKRPVHPWSVEDDTSVLSLDMKELGAESDEDVGLGLDLDDEEEFLKCIEDDCAAAFENKESDKEMPWDILNRKRCGSVNAGCLVKRLCLRRRRIVIGPSVSFPADGLYRSPAVVV</sequence>
<evidence type="ECO:0000259" key="15">
    <source>
        <dbReference type="PROSITE" id="PS51377"/>
    </source>
</evidence>
<evidence type="ECO:0000256" key="6">
    <source>
        <dbReference type="ARBA" id="ARBA00022475"/>
    </source>
</evidence>
<dbReference type="GO" id="GO:0015031">
    <property type="term" value="P:protein transport"/>
    <property type="evidence" value="ECO:0007669"/>
    <property type="project" value="UniProtKB-KW"/>
</dbReference>
<evidence type="ECO:0000256" key="2">
    <source>
        <dbReference type="ARBA" id="ARBA00004245"/>
    </source>
</evidence>
<organism evidence="16 17">
    <name type="scientific">Rhipicephalus microplus</name>
    <name type="common">Cattle tick</name>
    <name type="synonym">Boophilus microplus</name>
    <dbReference type="NCBI Taxonomy" id="6941"/>
    <lineage>
        <taxon>Eukaryota</taxon>
        <taxon>Metazoa</taxon>
        <taxon>Ecdysozoa</taxon>
        <taxon>Arthropoda</taxon>
        <taxon>Chelicerata</taxon>
        <taxon>Arachnida</taxon>
        <taxon>Acari</taxon>
        <taxon>Parasitiformes</taxon>
        <taxon>Ixodida</taxon>
        <taxon>Ixodoidea</taxon>
        <taxon>Ixodidae</taxon>
        <taxon>Rhipicephalinae</taxon>
        <taxon>Rhipicephalus</taxon>
        <taxon>Boophilus</taxon>
    </lineage>
</organism>
<dbReference type="GO" id="GO:0036089">
    <property type="term" value="P:cleavage furrow formation"/>
    <property type="evidence" value="ECO:0007669"/>
    <property type="project" value="TreeGrafter"/>
</dbReference>
<keyword evidence="11" id="KW-0009">Actin-binding</keyword>
<feature type="domain" description="KIND" evidence="15">
    <location>
        <begin position="1"/>
        <end position="188"/>
    </location>
</feature>
<comment type="caution">
    <text evidence="16">The sequence shown here is derived from an EMBL/GenBank/DDBJ whole genome shotgun (WGS) entry which is preliminary data.</text>
</comment>
<evidence type="ECO:0000256" key="1">
    <source>
        <dbReference type="ARBA" id="ARBA00004180"/>
    </source>
</evidence>
<proteinExistence type="inferred from homology"/>
<keyword evidence="12" id="KW-0206">Cytoskeleton</keyword>
<evidence type="ECO:0000256" key="11">
    <source>
        <dbReference type="ARBA" id="ARBA00023203"/>
    </source>
</evidence>
<dbReference type="GO" id="GO:0030659">
    <property type="term" value="C:cytoplasmic vesicle membrane"/>
    <property type="evidence" value="ECO:0007669"/>
    <property type="project" value="UniProtKB-SubCell"/>
</dbReference>
<dbReference type="InterPro" id="IPR011019">
    <property type="entry name" value="KIND_dom"/>
</dbReference>
<keyword evidence="7" id="KW-0963">Cytoplasm</keyword>
<feature type="compositionally biased region" description="Acidic residues" evidence="14">
    <location>
        <begin position="102"/>
        <end position="120"/>
    </location>
</feature>
<evidence type="ECO:0000256" key="10">
    <source>
        <dbReference type="ARBA" id="ARBA00023136"/>
    </source>
</evidence>
<dbReference type="GO" id="GO:0051639">
    <property type="term" value="P:actin filament network formation"/>
    <property type="evidence" value="ECO:0007669"/>
    <property type="project" value="TreeGrafter"/>
</dbReference>
<dbReference type="Proteomes" id="UP000821866">
    <property type="component" value="Chromosome 8"/>
</dbReference>
<protein>
    <recommendedName>
        <fullName evidence="15">KIND domain-containing protein</fullName>
    </recommendedName>
</protein>
<evidence type="ECO:0000256" key="5">
    <source>
        <dbReference type="ARBA" id="ARBA00022448"/>
    </source>
</evidence>
<dbReference type="SMART" id="SM00750">
    <property type="entry name" value="KIND"/>
    <property type="match status" value="1"/>
</dbReference>
<reference evidence="16" key="2">
    <citation type="submission" date="2021-09" db="EMBL/GenBank/DDBJ databases">
        <authorList>
            <person name="Jia N."/>
            <person name="Wang J."/>
            <person name="Shi W."/>
            <person name="Du L."/>
            <person name="Sun Y."/>
            <person name="Zhan W."/>
            <person name="Jiang J."/>
            <person name="Wang Q."/>
            <person name="Zhang B."/>
            <person name="Ji P."/>
            <person name="Sakyi L.B."/>
            <person name="Cui X."/>
            <person name="Yuan T."/>
            <person name="Jiang B."/>
            <person name="Yang W."/>
            <person name="Lam T.T.-Y."/>
            <person name="Chang Q."/>
            <person name="Ding S."/>
            <person name="Wang X."/>
            <person name="Zhu J."/>
            <person name="Ruan X."/>
            <person name="Zhao L."/>
            <person name="Wei J."/>
            <person name="Que T."/>
            <person name="Du C."/>
            <person name="Cheng J."/>
            <person name="Dai P."/>
            <person name="Han X."/>
            <person name="Huang E."/>
            <person name="Gao Y."/>
            <person name="Liu J."/>
            <person name="Shao H."/>
            <person name="Ye R."/>
            <person name="Li L."/>
            <person name="Wei W."/>
            <person name="Wang X."/>
            <person name="Wang C."/>
            <person name="Huo Q."/>
            <person name="Li W."/>
            <person name="Guo W."/>
            <person name="Chen H."/>
            <person name="Chen S."/>
            <person name="Zhou L."/>
            <person name="Zhou L."/>
            <person name="Ni X."/>
            <person name="Tian J."/>
            <person name="Zhou Y."/>
            <person name="Sheng Y."/>
            <person name="Liu T."/>
            <person name="Pan Y."/>
            <person name="Xia L."/>
            <person name="Li J."/>
            <person name="Zhao F."/>
            <person name="Cao W."/>
        </authorList>
    </citation>
    <scope>NUCLEOTIDE SEQUENCE</scope>
    <source>
        <strain evidence="16">Rmic-2018</strain>
        <tissue evidence="16">Larvae</tissue>
    </source>
</reference>
<keyword evidence="6" id="KW-1003">Cell membrane</keyword>
<evidence type="ECO:0000256" key="7">
    <source>
        <dbReference type="ARBA" id="ARBA00022490"/>
    </source>
</evidence>
<dbReference type="PROSITE" id="PS51377">
    <property type="entry name" value="KIND"/>
    <property type="match status" value="1"/>
</dbReference>
<keyword evidence="9" id="KW-0653">Protein transport</keyword>
<accession>A0A9J6DBL6</accession>
<dbReference type="VEuPathDB" id="VectorBase:LOC119176463"/>
<dbReference type="AlphaFoldDB" id="A0A9J6DBL6"/>
<keyword evidence="17" id="KW-1185">Reference proteome</keyword>
<dbReference type="PANTHER" id="PTHR21345">
    <property type="entry name" value="SPIRE"/>
    <property type="match status" value="1"/>
</dbReference>
<dbReference type="PANTHER" id="PTHR21345:SF3">
    <property type="entry name" value="PROTEIN SPIRE"/>
    <property type="match status" value="1"/>
</dbReference>
<feature type="region of interest" description="Disordered" evidence="14">
    <location>
        <begin position="414"/>
        <end position="433"/>
    </location>
</feature>
<dbReference type="GO" id="GO:0030041">
    <property type="term" value="P:actin filament polymerization"/>
    <property type="evidence" value="ECO:0007669"/>
    <property type="project" value="TreeGrafter"/>
</dbReference>
<dbReference type="GO" id="GO:0045010">
    <property type="term" value="P:actin nucleation"/>
    <property type="evidence" value="ECO:0007669"/>
    <property type="project" value="InterPro"/>
</dbReference>
<dbReference type="GO" id="GO:0008017">
    <property type="term" value="F:microtubule binding"/>
    <property type="evidence" value="ECO:0007669"/>
    <property type="project" value="TreeGrafter"/>
</dbReference>
<dbReference type="InterPro" id="IPR029901">
    <property type="entry name" value="Spire"/>
</dbReference>
<keyword evidence="13" id="KW-0968">Cytoplasmic vesicle</keyword>
<dbReference type="GO" id="GO:0048193">
    <property type="term" value="P:Golgi vesicle transport"/>
    <property type="evidence" value="ECO:0007669"/>
    <property type="project" value="TreeGrafter"/>
</dbReference>
<evidence type="ECO:0000313" key="16">
    <source>
        <dbReference type="EMBL" id="KAH8019556.1"/>
    </source>
</evidence>
<dbReference type="EMBL" id="JABSTU010000010">
    <property type="protein sequence ID" value="KAH8019556.1"/>
    <property type="molecule type" value="Genomic_DNA"/>
</dbReference>
<gene>
    <name evidence="16" type="ORF">HPB51_019983</name>
</gene>
<evidence type="ECO:0000313" key="17">
    <source>
        <dbReference type="Proteomes" id="UP000821866"/>
    </source>
</evidence>
<dbReference type="GO" id="GO:0003779">
    <property type="term" value="F:actin binding"/>
    <property type="evidence" value="ECO:0007669"/>
    <property type="project" value="UniProtKB-KW"/>
</dbReference>
<dbReference type="CDD" id="cd22065">
    <property type="entry name" value="WH2_Spire_1-2_r1"/>
    <property type="match status" value="1"/>
</dbReference>
<dbReference type="GO" id="GO:0005886">
    <property type="term" value="C:plasma membrane"/>
    <property type="evidence" value="ECO:0007669"/>
    <property type="project" value="UniProtKB-SubCell"/>
</dbReference>
<dbReference type="Gene3D" id="1.10.510.10">
    <property type="entry name" value="Transferase(Phosphotransferase) domain 1"/>
    <property type="match status" value="1"/>
</dbReference>
<evidence type="ECO:0000256" key="9">
    <source>
        <dbReference type="ARBA" id="ARBA00022927"/>
    </source>
</evidence>
<evidence type="ECO:0000256" key="13">
    <source>
        <dbReference type="ARBA" id="ARBA00023329"/>
    </source>
</evidence>
<evidence type="ECO:0000256" key="8">
    <source>
        <dbReference type="ARBA" id="ARBA00022737"/>
    </source>
</evidence>
<evidence type="ECO:0000256" key="14">
    <source>
        <dbReference type="SAM" id="MobiDB-lite"/>
    </source>
</evidence>
<evidence type="ECO:0000256" key="4">
    <source>
        <dbReference type="ARBA" id="ARBA00010956"/>
    </source>
</evidence>
<dbReference type="GO" id="GO:0051295">
    <property type="term" value="P:establishment of meiotic spindle localization"/>
    <property type="evidence" value="ECO:0007669"/>
    <property type="project" value="TreeGrafter"/>
</dbReference>
<evidence type="ECO:0000256" key="12">
    <source>
        <dbReference type="ARBA" id="ARBA00023212"/>
    </source>
</evidence>
<dbReference type="GO" id="GO:0005938">
    <property type="term" value="C:cell cortex"/>
    <property type="evidence" value="ECO:0007669"/>
    <property type="project" value="TreeGrafter"/>
</dbReference>